<feature type="region of interest" description="Disordered" evidence="6">
    <location>
        <begin position="242"/>
        <end position="311"/>
    </location>
</feature>
<dbReference type="InterPro" id="IPR007018">
    <property type="entry name" value="Mediator_Med6"/>
</dbReference>
<evidence type="ECO:0000256" key="2">
    <source>
        <dbReference type="ARBA" id="ARBA00007526"/>
    </source>
</evidence>
<reference evidence="7" key="1">
    <citation type="submission" date="2013-05" db="EMBL/GenBank/DDBJ databases">
        <authorList>
            <person name="Yim A.K.Y."/>
            <person name="Chan T.F."/>
            <person name="Ji K.M."/>
            <person name="Liu X.Y."/>
            <person name="Zhou J.W."/>
            <person name="Li R.Q."/>
            <person name="Yang K.Y."/>
            <person name="Li J."/>
            <person name="Li M."/>
            <person name="Law P.T.W."/>
            <person name="Wu Y.L."/>
            <person name="Cai Z.L."/>
            <person name="Qin H."/>
            <person name="Bao Y."/>
            <person name="Leung R.K.K."/>
            <person name="Ng P.K.S."/>
            <person name="Zou J."/>
            <person name="Zhong X.J."/>
            <person name="Ran P.X."/>
            <person name="Zhong N.S."/>
            <person name="Liu Z.G."/>
            <person name="Tsui S.K.W."/>
        </authorList>
    </citation>
    <scope>NUCLEOTIDE SEQUENCE</scope>
    <source>
        <strain evidence="7">Derf</strain>
        <tissue evidence="7">Whole organism</tissue>
    </source>
</reference>
<sequence>MNDKDNPLHITWCNRVRFPPLNQHNVLTYFADKSNPFYDHTCNNEHLKMRNLHPRELEKMKGIEYILLHSKEPILFVIRKQQRHSPTYVVPIANYYIIAGVIYQAPDLKSIIESKLLTTIYSLQSAFEECLNYARFHPSIDYTWIFDRDNSNDMMINFKEDGQSNDNNHENGKDSSSSTSNHNNKNTSSKETFIIDGNNQMRLRYRESVDGLLWHLLQKFPPNPIGGGEQKQLTIQSSNTNINQQQIDSQQTNSSSSKQQSTTATTNGSTIKMEDDHDHSVIGGGFNNEQQRPGTGASRLPQAGPAGLTPDSQYSWIPAGVAAAPPPCLVPSQRYEFLRSIELDTRRGGAAPPPLLGIQSKLDTRRCGGCAAPPAWHLAKGVNFNASCFVPDGGFLCTAFCFRFRFGTAGSAMTCVLYLTPLKMLRKSNINLSIKQHTYYCSSISISWRNTIFL</sequence>
<feature type="compositionally biased region" description="Low complexity" evidence="6">
    <location>
        <begin position="242"/>
        <end position="267"/>
    </location>
</feature>
<proteinExistence type="inferred from homology"/>
<evidence type="ECO:0000256" key="1">
    <source>
        <dbReference type="ARBA" id="ARBA00004123"/>
    </source>
</evidence>
<feature type="compositionally biased region" description="Low complexity" evidence="6">
    <location>
        <begin position="175"/>
        <end position="190"/>
    </location>
</feature>
<feature type="compositionally biased region" description="Basic and acidic residues" evidence="6">
    <location>
        <begin position="158"/>
        <end position="173"/>
    </location>
</feature>
<evidence type="ECO:0000256" key="5">
    <source>
        <dbReference type="ARBA" id="ARBA00023242"/>
    </source>
</evidence>
<protein>
    <submittedName>
        <fullName evidence="7">Mediator of RNA polymerase II transcription subunit 6</fullName>
    </submittedName>
</protein>
<feature type="region of interest" description="Disordered" evidence="6">
    <location>
        <begin position="157"/>
        <end position="193"/>
    </location>
</feature>
<keyword evidence="4" id="KW-0804">Transcription</keyword>
<dbReference type="InterPro" id="IPR038566">
    <property type="entry name" value="Mediator_Med6_sf"/>
</dbReference>
<gene>
    <name evidence="7" type="primary">MED6</name>
    <name evidence="7" type="ORF">DERF_011533</name>
</gene>
<dbReference type="Gene3D" id="3.10.450.580">
    <property type="entry name" value="Mediator complex, subunit Med6"/>
    <property type="match status" value="1"/>
</dbReference>
<comment type="subcellular location">
    <subcellularLocation>
        <location evidence="1">Nucleus</location>
    </subcellularLocation>
</comment>
<dbReference type="GO" id="GO:0006357">
    <property type="term" value="P:regulation of transcription by RNA polymerase II"/>
    <property type="evidence" value="ECO:0007669"/>
    <property type="project" value="InterPro"/>
</dbReference>
<evidence type="ECO:0000256" key="4">
    <source>
        <dbReference type="ARBA" id="ARBA00023163"/>
    </source>
</evidence>
<dbReference type="AlphaFoldDB" id="A0A922HT49"/>
<accession>A0A922HT49</accession>
<evidence type="ECO:0000256" key="3">
    <source>
        <dbReference type="ARBA" id="ARBA00023015"/>
    </source>
</evidence>
<dbReference type="EMBL" id="ASGP02000005">
    <property type="protein sequence ID" value="KAH9506820.1"/>
    <property type="molecule type" value="Genomic_DNA"/>
</dbReference>
<comment type="similarity">
    <text evidence="2">Belongs to the Mediator complex subunit 6 family.</text>
</comment>
<keyword evidence="3" id="KW-0805">Transcription regulation</keyword>
<evidence type="ECO:0000313" key="8">
    <source>
        <dbReference type="Proteomes" id="UP000790347"/>
    </source>
</evidence>
<evidence type="ECO:0000256" key="6">
    <source>
        <dbReference type="SAM" id="MobiDB-lite"/>
    </source>
</evidence>
<name>A0A922HT49_DERFA</name>
<evidence type="ECO:0000313" key="7">
    <source>
        <dbReference type="EMBL" id="KAH9506820.1"/>
    </source>
</evidence>
<dbReference type="GO" id="GO:0016592">
    <property type="term" value="C:mediator complex"/>
    <property type="evidence" value="ECO:0007669"/>
    <property type="project" value="InterPro"/>
</dbReference>
<dbReference type="Pfam" id="PF04934">
    <property type="entry name" value="Med6"/>
    <property type="match status" value="1"/>
</dbReference>
<dbReference type="Proteomes" id="UP000790347">
    <property type="component" value="Unassembled WGS sequence"/>
</dbReference>
<dbReference type="PANTHER" id="PTHR13104">
    <property type="entry name" value="MED-6-RELATED"/>
    <property type="match status" value="1"/>
</dbReference>
<organism evidence="7 8">
    <name type="scientific">Dermatophagoides farinae</name>
    <name type="common">American house dust mite</name>
    <dbReference type="NCBI Taxonomy" id="6954"/>
    <lineage>
        <taxon>Eukaryota</taxon>
        <taxon>Metazoa</taxon>
        <taxon>Ecdysozoa</taxon>
        <taxon>Arthropoda</taxon>
        <taxon>Chelicerata</taxon>
        <taxon>Arachnida</taxon>
        <taxon>Acari</taxon>
        <taxon>Acariformes</taxon>
        <taxon>Sarcoptiformes</taxon>
        <taxon>Astigmata</taxon>
        <taxon>Psoroptidia</taxon>
        <taxon>Analgoidea</taxon>
        <taxon>Pyroglyphidae</taxon>
        <taxon>Dermatophagoidinae</taxon>
        <taxon>Dermatophagoides</taxon>
    </lineage>
</organism>
<feature type="non-terminal residue" evidence="7">
    <location>
        <position position="1"/>
    </location>
</feature>
<reference evidence="7" key="2">
    <citation type="journal article" date="2022" name="Res Sq">
        <title>Comparative Genomics Reveals Insights into the Divergent Evolution of Astigmatic Mites and Household Pest Adaptations.</title>
        <authorList>
            <person name="Xiong Q."/>
            <person name="Wan A.T.-Y."/>
            <person name="Liu X.-Y."/>
            <person name="Fung C.S.-H."/>
            <person name="Xiao X."/>
            <person name="Malainual N."/>
            <person name="Hou J."/>
            <person name="Wang L."/>
            <person name="Wang M."/>
            <person name="Yang K."/>
            <person name="Cui Y."/>
            <person name="Leung E."/>
            <person name="Nong W."/>
            <person name="Shin S.-K."/>
            <person name="Au S."/>
            <person name="Jeong K.Y."/>
            <person name="Chew F.T."/>
            <person name="Hui J."/>
            <person name="Leung T.F."/>
            <person name="Tungtrongchitr A."/>
            <person name="Zhong N."/>
            <person name="Liu Z."/>
            <person name="Tsui S."/>
        </authorList>
    </citation>
    <scope>NUCLEOTIDE SEQUENCE</scope>
    <source>
        <strain evidence="7">Derf</strain>
        <tissue evidence="7">Whole organism</tissue>
    </source>
</reference>
<comment type="caution">
    <text evidence="7">The sequence shown here is derived from an EMBL/GenBank/DDBJ whole genome shotgun (WGS) entry which is preliminary data.</text>
</comment>
<keyword evidence="8" id="KW-1185">Reference proteome</keyword>
<dbReference type="GO" id="GO:0003712">
    <property type="term" value="F:transcription coregulator activity"/>
    <property type="evidence" value="ECO:0007669"/>
    <property type="project" value="InterPro"/>
</dbReference>
<keyword evidence="5" id="KW-0539">Nucleus</keyword>